<dbReference type="PROSITE" id="PS50109">
    <property type="entry name" value="HIS_KIN"/>
    <property type="match status" value="1"/>
</dbReference>
<dbReference type="Pfam" id="PF00512">
    <property type="entry name" value="HisKA"/>
    <property type="match status" value="1"/>
</dbReference>
<evidence type="ECO:0000256" key="2">
    <source>
        <dbReference type="ARBA" id="ARBA00004651"/>
    </source>
</evidence>
<evidence type="ECO:0000313" key="12">
    <source>
        <dbReference type="Proteomes" id="UP000474778"/>
    </source>
</evidence>
<evidence type="ECO:0000256" key="6">
    <source>
        <dbReference type="ARBA" id="ARBA00022741"/>
    </source>
</evidence>
<keyword evidence="9" id="KW-0472">Membrane</keyword>
<dbReference type="Pfam" id="PF02518">
    <property type="entry name" value="HATPase_c"/>
    <property type="match status" value="1"/>
</dbReference>
<comment type="catalytic activity">
    <reaction evidence="1">
        <text>ATP + protein L-histidine = ADP + protein N-phospho-L-histidine.</text>
        <dbReference type="EC" id="2.7.13.3"/>
    </reaction>
</comment>
<dbReference type="SMART" id="SM00388">
    <property type="entry name" value="HisKA"/>
    <property type="match status" value="1"/>
</dbReference>
<dbReference type="Proteomes" id="UP000474778">
    <property type="component" value="Unassembled WGS sequence"/>
</dbReference>
<dbReference type="GO" id="GO:0005886">
    <property type="term" value="C:plasma membrane"/>
    <property type="evidence" value="ECO:0007669"/>
    <property type="project" value="UniProtKB-SubCell"/>
</dbReference>
<gene>
    <name evidence="11" type="ORF">GNT65_18515</name>
</gene>
<dbReference type="PANTHER" id="PTHR44936">
    <property type="entry name" value="SENSOR PROTEIN CREC"/>
    <property type="match status" value="1"/>
</dbReference>
<dbReference type="Gene3D" id="3.30.565.10">
    <property type="entry name" value="Histidine kinase-like ATPase, C-terminal domain"/>
    <property type="match status" value="1"/>
</dbReference>
<evidence type="ECO:0000256" key="7">
    <source>
        <dbReference type="ARBA" id="ARBA00022777"/>
    </source>
</evidence>
<evidence type="ECO:0000256" key="3">
    <source>
        <dbReference type="ARBA" id="ARBA00012438"/>
    </source>
</evidence>
<keyword evidence="12" id="KW-1185">Reference proteome</keyword>
<keyword evidence="7 11" id="KW-0418">Kinase</keyword>
<evidence type="ECO:0000256" key="1">
    <source>
        <dbReference type="ARBA" id="ARBA00000085"/>
    </source>
</evidence>
<comment type="caution">
    <text evidence="11">The sequence shown here is derived from an EMBL/GenBank/DDBJ whole genome shotgun (WGS) entry which is preliminary data.</text>
</comment>
<dbReference type="InterPro" id="IPR003594">
    <property type="entry name" value="HATPase_dom"/>
</dbReference>
<organism evidence="11 12">
    <name type="scientific">Shewanella insulae</name>
    <dbReference type="NCBI Taxonomy" id="2681496"/>
    <lineage>
        <taxon>Bacteria</taxon>
        <taxon>Pseudomonadati</taxon>
        <taxon>Pseudomonadota</taxon>
        <taxon>Gammaproteobacteria</taxon>
        <taxon>Alteromonadales</taxon>
        <taxon>Shewanellaceae</taxon>
        <taxon>Shewanella</taxon>
    </lineage>
</organism>
<evidence type="ECO:0000256" key="4">
    <source>
        <dbReference type="ARBA" id="ARBA00022475"/>
    </source>
</evidence>
<accession>A0A6L7I266</accession>
<feature type="transmembrane region" description="Helical" evidence="9">
    <location>
        <begin position="6"/>
        <end position="24"/>
    </location>
</feature>
<dbReference type="InterPro" id="IPR036890">
    <property type="entry name" value="HATPase_C_sf"/>
</dbReference>
<keyword evidence="4" id="KW-1003">Cell membrane</keyword>
<name>A0A6L7I266_9GAMM</name>
<dbReference type="GO" id="GO:0005524">
    <property type="term" value="F:ATP binding"/>
    <property type="evidence" value="ECO:0007669"/>
    <property type="project" value="UniProtKB-KW"/>
</dbReference>
<dbReference type="InterPro" id="IPR005467">
    <property type="entry name" value="His_kinase_dom"/>
</dbReference>
<dbReference type="InterPro" id="IPR003661">
    <property type="entry name" value="HisK_dim/P_dom"/>
</dbReference>
<sequence>MKFQFYRLYALLILSSALIIWSFSEIHGAMQHQMESYQIDVDSVFRGLSEEDSSVLIRQLSRDELALPQGLADKLDRGETIALTLSGGKTYYYRQSPEANQSSNTEASKQTAKVIAFGPVLRNPTQAVPTELIIFALYASLGCLALLLIWPLFRDLSQLQTSAVEFGANPRKMEQTINKRSAIYPLAKVFHEVTVQIVDFLQMHKELSRTISHEVRTPLARMRFALQLSKAELDDKYWQRLNADIDEIEQLANNYLSFAKLEHREAQIKKQAVSAQAFLEQLEEKFALYQDKIGIAFIADDKLAVFDASSMSIATQNLIMNALRFAKQNIQVHFRCEGDLCQITVEDDGPGFEGKGKQLLAAFARDKEQADGSGYGLGLYIARKIAIWHQGRLEVAKSDELGGASLTLVWRNQQAN</sequence>
<comment type="subcellular location">
    <subcellularLocation>
        <location evidence="2">Cell membrane</location>
        <topology evidence="2">Multi-pass membrane protein</topology>
    </subcellularLocation>
</comment>
<evidence type="ECO:0000256" key="9">
    <source>
        <dbReference type="SAM" id="Phobius"/>
    </source>
</evidence>
<dbReference type="CDD" id="cd00082">
    <property type="entry name" value="HisKA"/>
    <property type="match status" value="1"/>
</dbReference>
<protein>
    <recommendedName>
        <fullName evidence="3">histidine kinase</fullName>
        <ecNumber evidence="3">2.7.13.3</ecNumber>
    </recommendedName>
</protein>
<evidence type="ECO:0000259" key="10">
    <source>
        <dbReference type="PROSITE" id="PS50109"/>
    </source>
</evidence>
<keyword evidence="9" id="KW-0812">Transmembrane</keyword>
<dbReference type="Gene3D" id="1.10.287.130">
    <property type="match status" value="1"/>
</dbReference>
<evidence type="ECO:0000313" key="11">
    <source>
        <dbReference type="EMBL" id="MXR70655.1"/>
    </source>
</evidence>
<reference evidence="11 12" key="1">
    <citation type="submission" date="2019-12" db="EMBL/GenBank/DDBJ databases">
        <title>Shewanella insulae sp. nov., isolated from a tidal flat.</title>
        <authorList>
            <person name="Yoon J.-H."/>
        </authorList>
    </citation>
    <scope>NUCLEOTIDE SEQUENCE [LARGE SCALE GENOMIC DNA]</scope>
    <source>
        <strain evidence="11 12">JBTF-M18</strain>
    </source>
</reference>
<dbReference type="AlphaFoldDB" id="A0A6L7I266"/>
<dbReference type="EC" id="2.7.13.3" evidence="3"/>
<proteinExistence type="predicted"/>
<keyword evidence="8" id="KW-0067">ATP-binding</keyword>
<dbReference type="RefSeq" id="WP_160798668.1">
    <property type="nucleotide sequence ID" value="NZ_WRPA01000022.1"/>
</dbReference>
<dbReference type="EMBL" id="WRPA01000022">
    <property type="protein sequence ID" value="MXR70655.1"/>
    <property type="molecule type" value="Genomic_DNA"/>
</dbReference>
<dbReference type="PANTHER" id="PTHR44936:SF10">
    <property type="entry name" value="SENSOR PROTEIN RSTB"/>
    <property type="match status" value="1"/>
</dbReference>
<dbReference type="SUPFAM" id="SSF55874">
    <property type="entry name" value="ATPase domain of HSP90 chaperone/DNA topoisomerase II/histidine kinase"/>
    <property type="match status" value="1"/>
</dbReference>
<keyword evidence="9" id="KW-1133">Transmembrane helix</keyword>
<dbReference type="SUPFAM" id="SSF47384">
    <property type="entry name" value="Homodimeric domain of signal transducing histidine kinase"/>
    <property type="match status" value="1"/>
</dbReference>
<feature type="transmembrane region" description="Helical" evidence="9">
    <location>
        <begin position="132"/>
        <end position="153"/>
    </location>
</feature>
<evidence type="ECO:0000256" key="8">
    <source>
        <dbReference type="ARBA" id="ARBA00022840"/>
    </source>
</evidence>
<evidence type="ECO:0000256" key="5">
    <source>
        <dbReference type="ARBA" id="ARBA00022679"/>
    </source>
</evidence>
<dbReference type="GO" id="GO:0000155">
    <property type="term" value="F:phosphorelay sensor kinase activity"/>
    <property type="evidence" value="ECO:0007669"/>
    <property type="project" value="InterPro"/>
</dbReference>
<dbReference type="InterPro" id="IPR036097">
    <property type="entry name" value="HisK_dim/P_sf"/>
</dbReference>
<keyword evidence="6" id="KW-0547">Nucleotide-binding</keyword>
<dbReference type="SMART" id="SM00387">
    <property type="entry name" value="HATPase_c"/>
    <property type="match status" value="1"/>
</dbReference>
<keyword evidence="5" id="KW-0808">Transferase</keyword>
<feature type="domain" description="Histidine kinase" evidence="10">
    <location>
        <begin position="210"/>
        <end position="414"/>
    </location>
</feature>
<dbReference type="InterPro" id="IPR050980">
    <property type="entry name" value="2C_sensor_his_kinase"/>
</dbReference>